<dbReference type="EMBL" id="JASBWS010000070">
    <property type="protein sequence ID" value="KAJ9101386.1"/>
    <property type="molecule type" value="Genomic_DNA"/>
</dbReference>
<organism evidence="1 2">
    <name type="scientific">Naganishia adeliensis</name>
    <dbReference type="NCBI Taxonomy" id="92952"/>
    <lineage>
        <taxon>Eukaryota</taxon>
        <taxon>Fungi</taxon>
        <taxon>Dikarya</taxon>
        <taxon>Basidiomycota</taxon>
        <taxon>Agaricomycotina</taxon>
        <taxon>Tremellomycetes</taxon>
        <taxon>Filobasidiales</taxon>
        <taxon>Filobasidiaceae</taxon>
        <taxon>Naganishia</taxon>
    </lineage>
</organism>
<reference evidence="1" key="1">
    <citation type="submission" date="2023-04" db="EMBL/GenBank/DDBJ databases">
        <title>Draft Genome sequencing of Naganishia species isolated from polar environments using Oxford Nanopore Technology.</title>
        <authorList>
            <person name="Leo P."/>
            <person name="Venkateswaran K."/>
        </authorList>
    </citation>
    <scope>NUCLEOTIDE SEQUENCE</scope>
    <source>
        <strain evidence="1">MNA-CCFEE 5262</strain>
    </source>
</reference>
<keyword evidence="2" id="KW-1185">Reference proteome</keyword>
<proteinExistence type="predicted"/>
<evidence type="ECO:0000313" key="2">
    <source>
        <dbReference type="Proteomes" id="UP001230649"/>
    </source>
</evidence>
<accession>A0ACC2VRI7</accession>
<sequence>MSEQDAQESSREGASEADAVTYAEGYDDPNANVVILALAAKTSLRVHDYYLKASSPFFLDLLGADTEGGPVPLEGSSDCWRFILDQVIRQTTCSIANIELYAPQNAKDGYWQYLWSMIELRNLTERYMFASVSEYLHSEIMDCFKDNPPLVFAYACGLTPSDGNMAKAALSASRDRMPG</sequence>
<dbReference type="Proteomes" id="UP001230649">
    <property type="component" value="Unassembled WGS sequence"/>
</dbReference>
<gene>
    <name evidence="1" type="ORF">QFC20_005268</name>
</gene>
<comment type="caution">
    <text evidence="1">The sequence shown here is derived from an EMBL/GenBank/DDBJ whole genome shotgun (WGS) entry which is preliminary data.</text>
</comment>
<name>A0ACC2VRI7_9TREE</name>
<evidence type="ECO:0000313" key="1">
    <source>
        <dbReference type="EMBL" id="KAJ9101386.1"/>
    </source>
</evidence>
<protein>
    <submittedName>
        <fullName evidence="1">Uncharacterized protein</fullName>
    </submittedName>
</protein>